<evidence type="ECO:0000259" key="4">
    <source>
        <dbReference type="Pfam" id="PF00867"/>
    </source>
</evidence>
<dbReference type="GO" id="GO:0004518">
    <property type="term" value="F:nuclease activity"/>
    <property type="evidence" value="ECO:0007669"/>
    <property type="project" value="InterPro"/>
</dbReference>
<reference evidence="6" key="1">
    <citation type="submission" date="2025-08" db="UniProtKB">
        <authorList>
            <consortium name="RefSeq"/>
        </authorList>
    </citation>
    <scope>IDENTIFICATION</scope>
    <source>
        <tissue evidence="6">Gonads</tissue>
    </source>
</reference>
<keyword evidence="5" id="KW-1185">Reference proteome</keyword>
<keyword evidence="2" id="KW-0539">Nucleus</keyword>
<dbReference type="GeneID" id="115886400"/>
<dbReference type="InterPro" id="IPR006086">
    <property type="entry name" value="XPG-I_dom"/>
</dbReference>
<organism evidence="5 6">
    <name type="scientific">Sitophilus oryzae</name>
    <name type="common">Rice weevil</name>
    <name type="synonym">Curculio oryzae</name>
    <dbReference type="NCBI Taxonomy" id="7048"/>
    <lineage>
        <taxon>Eukaryota</taxon>
        <taxon>Metazoa</taxon>
        <taxon>Ecdysozoa</taxon>
        <taxon>Arthropoda</taxon>
        <taxon>Hexapoda</taxon>
        <taxon>Insecta</taxon>
        <taxon>Pterygota</taxon>
        <taxon>Neoptera</taxon>
        <taxon>Endopterygota</taxon>
        <taxon>Coleoptera</taxon>
        <taxon>Polyphaga</taxon>
        <taxon>Cucujiformia</taxon>
        <taxon>Curculionidae</taxon>
        <taxon>Dryophthorinae</taxon>
        <taxon>Sitophilus</taxon>
    </lineage>
</organism>
<dbReference type="InParanoid" id="A0A6J2YDB8"/>
<dbReference type="Proteomes" id="UP000504635">
    <property type="component" value="Unplaced"/>
</dbReference>
<protein>
    <submittedName>
        <fullName evidence="6">Protein asteroid-like</fullName>
    </submittedName>
</protein>
<dbReference type="Pfam" id="PF00867">
    <property type="entry name" value="XPG_I"/>
    <property type="match status" value="1"/>
</dbReference>
<dbReference type="KEGG" id="soy:115886400"/>
<dbReference type="RefSeq" id="XP_030761387.1">
    <property type="nucleotide sequence ID" value="XM_030905527.1"/>
</dbReference>
<evidence type="ECO:0000256" key="1">
    <source>
        <dbReference type="ARBA" id="ARBA00007398"/>
    </source>
</evidence>
<evidence type="ECO:0000256" key="2">
    <source>
        <dbReference type="ARBA" id="ARBA00023242"/>
    </source>
</evidence>
<sequence>MGIKGLTKFINDRSKTYFENFDLHDCNLIIDGHSISCQLYNWKHWHFDTRSANCYGGDYDKYAFAIEAFFRNLSEVNVTPYVVFDGGFEEKKLPTIMKRMQDKINTADKLNPTYENENPHHVVFPLALREVFKDVVRERDIPLAMCIYEGDTEIASLAKELNCPVLTFDSDYFLFGCKYIPFNSIDNKVLTRNGRSGTYKCIQCKLYEIEKLLSDYRGLREETLHLLPVLLGNDYIDESVFIPFLNSIHIKDMSFQRRIHSLLLWLRSETLESAIQKILSHFKNPVQRNSVLDNIGKIISGYYYTDSNLKKYFNIEPTKGNKNNKPFNFAALKDKILKDLGTDRTPVEENEANATENGINTNPERNHHLLLENKSQNPISKVFTTNYSKCKYPSSFMDILTQNKYYCIPQVEDHAKKHSHIHSLELLCSIHKILTNSAASEFTVVARDVGTSVKCFVQEKYNLEVPNLDEFEQKPLNERRKVLYDILKIDSSIELVLDRVPEEWHLYLIALNPDRSIDVDKNLLHYMAQVQKNLCKQRKKFFG</sequence>
<feature type="domain" description="XPG N-terminal" evidence="3">
    <location>
        <begin position="1"/>
        <end position="103"/>
    </location>
</feature>
<dbReference type="Pfam" id="PF00752">
    <property type="entry name" value="XPG_N"/>
    <property type="match status" value="1"/>
</dbReference>
<dbReference type="InterPro" id="IPR029060">
    <property type="entry name" value="PIN-like_dom_sf"/>
</dbReference>
<evidence type="ECO:0000259" key="3">
    <source>
        <dbReference type="Pfam" id="PF00752"/>
    </source>
</evidence>
<comment type="similarity">
    <text evidence="1">Belongs to the asteroid family.</text>
</comment>
<name>A0A6J2YDB8_SITOR</name>
<dbReference type="AlphaFoldDB" id="A0A6J2YDB8"/>
<dbReference type="Gene3D" id="3.40.50.1010">
    <property type="entry name" value="5'-nuclease"/>
    <property type="match status" value="1"/>
</dbReference>
<accession>A0A6J2YDB8</accession>
<dbReference type="PRINTS" id="PR00853">
    <property type="entry name" value="XPGRADSUPER"/>
</dbReference>
<proteinExistence type="inferred from homology"/>
<dbReference type="InterPro" id="IPR006084">
    <property type="entry name" value="XPG/Rad2"/>
</dbReference>
<dbReference type="PANTHER" id="PTHR15665:SF1">
    <property type="entry name" value="PROTEIN ASTEROID HOMOLOG 1"/>
    <property type="match status" value="1"/>
</dbReference>
<dbReference type="InterPro" id="IPR026832">
    <property type="entry name" value="Asteroid"/>
</dbReference>
<dbReference type="SUPFAM" id="SSF88723">
    <property type="entry name" value="PIN domain-like"/>
    <property type="match status" value="1"/>
</dbReference>
<feature type="domain" description="XPG-I" evidence="4">
    <location>
        <begin position="141"/>
        <end position="234"/>
    </location>
</feature>
<evidence type="ECO:0000313" key="5">
    <source>
        <dbReference type="Proteomes" id="UP000504635"/>
    </source>
</evidence>
<evidence type="ECO:0000313" key="6">
    <source>
        <dbReference type="RefSeq" id="XP_030761387.1"/>
    </source>
</evidence>
<dbReference type="InterPro" id="IPR006085">
    <property type="entry name" value="XPG_DNA_repair_N"/>
</dbReference>
<gene>
    <name evidence="6" type="primary">LOC115886400</name>
</gene>
<dbReference type="OrthoDB" id="25987at2759"/>
<dbReference type="PANTHER" id="PTHR15665">
    <property type="entry name" value="ASTEROID PROTEIN"/>
    <property type="match status" value="1"/>
</dbReference>